<reference evidence="2" key="1">
    <citation type="journal article" date="2013" name="Science">
        <title>The Amborella genome and the evolution of flowering plants.</title>
        <authorList>
            <consortium name="Amborella Genome Project"/>
        </authorList>
    </citation>
    <scope>NUCLEOTIDE SEQUENCE [LARGE SCALE GENOMIC DNA]</scope>
</reference>
<evidence type="ECO:0000313" key="2">
    <source>
        <dbReference type="Proteomes" id="UP000017836"/>
    </source>
</evidence>
<name>U5DES5_AMBTC</name>
<protein>
    <submittedName>
        <fullName evidence="1">Uncharacterized protein</fullName>
    </submittedName>
</protein>
<gene>
    <name evidence="1" type="ORF">AMTR_s00071p00119680</name>
</gene>
<dbReference type="SUPFAM" id="SSF117281">
    <property type="entry name" value="Kelch motif"/>
    <property type="match status" value="1"/>
</dbReference>
<sequence>MGAGLPLMVDVKMGMAGRRKGRRWHKIRELVLMWHRVVVQGPSQGPRYGHAMVLVFQRYDVAVSGNDGRRLLSDAWVLDTTQKPYQWQRLNPEGDRPFARMYATAQWVASCWSLR</sequence>
<evidence type="ECO:0000313" key="1">
    <source>
        <dbReference type="EMBL" id="ERN19947.1"/>
    </source>
</evidence>
<dbReference type="EMBL" id="KI392062">
    <property type="protein sequence ID" value="ERN19947.1"/>
    <property type="molecule type" value="Genomic_DNA"/>
</dbReference>
<dbReference type="InterPro" id="IPR015915">
    <property type="entry name" value="Kelch-typ_b-propeller"/>
</dbReference>
<keyword evidence="2" id="KW-1185">Reference proteome</keyword>
<dbReference type="PANTHER" id="PTHR46422">
    <property type="entry name" value="SERINE/THREONINE-PROTEIN PHOSPHATASE BSL3"/>
    <property type="match status" value="1"/>
</dbReference>
<proteinExistence type="predicted"/>
<dbReference type="STRING" id="13333.U5DES5"/>
<dbReference type="AlphaFoldDB" id="U5DES5"/>
<dbReference type="PANTHER" id="PTHR46422:SF6">
    <property type="entry name" value="SERINE_THREONINE-PROTEIN PHOSPHATASE BSL1"/>
    <property type="match status" value="1"/>
</dbReference>
<dbReference type="eggNOG" id="KOG0379">
    <property type="taxonomic scope" value="Eukaryota"/>
</dbReference>
<dbReference type="Gene3D" id="2.120.10.80">
    <property type="entry name" value="Kelch-type beta propeller"/>
    <property type="match status" value="1"/>
</dbReference>
<dbReference type="HOGENOM" id="CLU_2112170_0_0_1"/>
<organism evidence="1 2">
    <name type="scientific">Amborella trichopoda</name>
    <dbReference type="NCBI Taxonomy" id="13333"/>
    <lineage>
        <taxon>Eukaryota</taxon>
        <taxon>Viridiplantae</taxon>
        <taxon>Streptophyta</taxon>
        <taxon>Embryophyta</taxon>
        <taxon>Tracheophyta</taxon>
        <taxon>Spermatophyta</taxon>
        <taxon>Magnoliopsida</taxon>
        <taxon>Amborellales</taxon>
        <taxon>Amborellaceae</taxon>
        <taxon>Amborella</taxon>
    </lineage>
</organism>
<dbReference type="Proteomes" id="UP000017836">
    <property type="component" value="Unassembled WGS sequence"/>
</dbReference>
<accession>U5DES5</accession>
<dbReference type="Gramene" id="ERN19947">
    <property type="protein sequence ID" value="ERN19947"/>
    <property type="gene ID" value="AMTR_s00071p00119680"/>
</dbReference>